<dbReference type="SMART" id="SM00587">
    <property type="entry name" value="CHK"/>
    <property type="match status" value="1"/>
</dbReference>
<dbReference type="Proteomes" id="UP000002358">
    <property type="component" value="Chromosome 4"/>
</dbReference>
<dbReference type="OrthoDB" id="191037at2759"/>
<accession>A0A7M7LRJ6</accession>
<dbReference type="EnsemblMetazoa" id="XM_008213398">
    <property type="protein sequence ID" value="XP_008211620"/>
    <property type="gene ID" value="LOC100123381"/>
</dbReference>
<protein>
    <recommendedName>
        <fullName evidence="1">CHK kinase-like domain-containing protein</fullName>
    </recommendedName>
</protein>
<dbReference type="InterPro" id="IPR004119">
    <property type="entry name" value="EcKL"/>
</dbReference>
<dbReference type="KEGG" id="nvi:100123381"/>
<dbReference type="InterPro" id="IPR015897">
    <property type="entry name" value="CHK_kinase-like"/>
</dbReference>
<dbReference type="AlphaFoldDB" id="A0A7M7LRJ6"/>
<gene>
    <name evidence="2" type="primary">100123381</name>
</gene>
<evidence type="ECO:0000313" key="3">
    <source>
        <dbReference type="Proteomes" id="UP000002358"/>
    </source>
</evidence>
<evidence type="ECO:0000259" key="1">
    <source>
        <dbReference type="SMART" id="SM00587"/>
    </source>
</evidence>
<dbReference type="InterPro" id="IPR011009">
    <property type="entry name" value="Kinase-like_dom_sf"/>
</dbReference>
<organism evidence="2 3">
    <name type="scientific">Nasonia vitripennis</name>
    <name type="common">Parasitic wasp</name>
    <dbReference type="NCBI Taxonomy" id="7425"/>
    <lineage>
        <taxon>Eukaryota</taxon>
        <taxon>Metazoa</taxon>
        <taxon>Ecdysozoa</taxon>
        <taxon>Arthropoda</taxon>
        <taxon>Hexapoda</taxon>
        <taxon>Insecta</taxon>
        <taxon>Pterygota</taxon>
        <taxon>Neoptera</taxon>
        <taxon>Endopterygota</taxon>
        <taxon>Hymenoptera</taxon>
        <taxon>Apocrita</taxon>
        <taxon>Proctotrupomorpha</taxon>
        <taxon>Chalcidoidea</taxon>
        <taxon>Pteromalidae</taxon>
        <taxon>Pteromalinae</taxon>
        <taxon>Nasonia</taxon>
    </lineage>
</organism>
<sequence>MASPKAARRKQAMAISPEDVKLIVGRAIGGPADILDYQLRGFSDLQTGFSGSHQRLEITIKRQPKPEDDFVTEKLGFFAKLAPTGPPLLLAALAVLEVRKKEMEFFEQIAPRLYSYAPGTGSFAPRCYLAKEDVIVLEDLGAKGFAVVDDNGILLAEERLKAAARAQARLHAASYVTESILIKEQGKTFRDLAPTACQERVLDKTAEQLDLSKLLIVEWLARTVAGRNEPAAECAELLAGSLDGVFDWLYFENGKNLVICHGDTWSFNMMFDESEPPKCRLVDFQLTRYAPRAFDLAQMIYFTTTGETRAKYEDSAVEAYHLEFCETLRKNGFEPISTLAELQAEYEEARLAALFAAAIYYPSLMLSKEVHESFASPDDLYTEFVYRSSNEAVYALMERDETYEQRLSELALELLAHCKKLDAELKDREARPKAGA</sequence>
<dbReference type="EnsemblMetazoa" id="XM_016985253">
    <property type="protein sequence ID" value="XP_016840742"/>
    <property type="gene ID" value="LOC100123381"/>
</dbReference>
<dbReference type="Gene3D" id="3.90.1200.10">
    <property type="match status" value="1"/>
</dbReference>
<feature type="domain" description="CHK kinase-like" evidence="1">
    <location>
        <begin position="135"/>
        <end position="330"/>
    </location>
</feature>
<keyword evidence="3" id="KW-1185">Reference proteome</keyword>
<name>A0A7M7LRJ6_NASVI</name>
<dbReference type="EnsemblMetazoa" id="XM_008213401">
    <property type="protein sequence ID" value="XP_008211623"/>
    <property type="gene ID" value="LOC100123381"/>
</dbReference>
<dbReference type="PANTHER" id="PTHR11012">
    <property type="entry name" value="PROTEIN KINASE-LIKE DOMAIN-CONTAINING"/>
    <property type="match status" value="1"/>
</dbReference>
<dbReference type="EnsemblMetazoa" id="XM_032599891">
    <property type="protein sequence ID" value="XP_032455782"/>
    <property type="gene ID" value="LOC100123381"/>
</dbReference>
<evidence type="ECO:0000313" key="2">
    <source>
        <dbReference type="EnsemblMetazoa" id="XP_008211623"/>
    </source>
</evidence>
<proteinExistence type="predicted"/>
<dbReference type="SUPFAM" id="SSF56112">
    <property type="entry name" value="Protein kinase-like (PK-like)"/>
    <property type="match status" value="1"/>
</dbReference>
<dbReference type="PANTHER" id="PTHR11012:SF48">
    <property type="entry name" value="CHK KINASE-LIKE DOMAIN-CONTAINING PROTEIN-RELATED"/>
    <property type="match status" value="1"/>
</dbReference>
<reference evidence="2" key="1">
    <citation type="submission" date="2021-01" db="UniProtKB">
        <authorList>
            <consortium name="EnsemblMetazoa"/>
        </authorList>
    </citation>
    <scope>IDENTIFICATION</scope>
</reference>
<dbReference type="Pfam" id="PF02958">
    <property type="entry name" value="EcKL"/>
    <property type="match status" value="1"/>
</dbReference>